<accession>A0ABS4BR39</accession>
<evidence type="ECO:0008006" key="3">
    <source>
        <dbReference type="Google" id="ProtNLM"/>
    </source>
</evidence>
<dbReference type="SUPFAM" id="SSF63829">
    <property type="entry name" value="Calcium-dependent phosphotriesterase"/>
    <property type="match status" value="1"/>
</dbReference>
<dbReference type="EMBL" id="JAGJCB010000001">
    <property type="protein sequence ID" value="MBP0902560.1"/>
    <property type="molecule type" value="Genomic_DNA"/>
</dbReference>
<proteinExistence type="predicted"/>
<name>A0ABS4BR39_9FLAO</name>
<dbReference type="Proteomes" id="UP000670776">
    <property type="component" value="Unassembled WGS sequence"/>
</dbReference>
<evidence type="ECO:0000313" key="2">
    <source>
        <dbReference type="Proteomes" id="UP000670776"/>
    </source>
</evidence>
<reference evidence="1 2" key="1">
    <citation type="submission" date="2021-04" db="EMBL/GenBank/DDBJ databases">
        <title>Mariniflexile gromovii gen. nov., sp. nov., a gliding bacterium isolated from the sea urchin Strongylocentrotus intermedius.</title>
        <authorList>
            <person name="Ko S."/>
            <person name="Le V."/>
            <person name="Ahn C.-Y."/>
            <person name="Oh H.-M."/>
        </authorList>
    </citation>
    <scope>NUCLEOTIDE SEQUENCE [LARGE SCALE GENOMIC DNA]</scope>
    <source>
        <strain evidence="1 2">KCTC 12570</strain>
    </source>
</reference>
<dbReference type="RefSeq" id="WP_209652104.1">
    <property type="nucleotide sequence ID" value="NZ_JAGJCB010000001.1"/>
</dbReference>
<comment type="caution">
    <text evidence="1">The sequence shown here is derived from an EMBL/GenBank/DDBJ whole genome shotgun (WGS) entry which is preliminary data.</text>
</comment>
<evidence type="ECO:0000313" key="1">
    <source>
        <dbReference type="EMBL" id="MBP0902560.1"/>
    </source>
</evidence>
<gene>
    <name evidence="1" type="ORF">J8H85_01855</name>
</gene>
<dbReference type="PROSITE" id="PS51257">
    <property type="entry name" value="PROKAR_LIPOPROTEIN"/>
    <property type="match status" value="1"/>
</dbReference>
<protein>
    <recommendedName>
        <fullName evidence="3">SMP-30/gluconolaconase/LRE-like protein</fullName>
    </recommendedName>
</protein>
<dbReference type="InterPro" id="IPR011042">
    <property type="entry name" value="6-blade_b-propeller_TolB-like"/>
</dbReference>
<dbReference type="Gene3D" id="2.120.10.30">
    <property type="entry name" value="TolB, C-terminal domain"/>
    <property type="match status" value="1"/>
</dbReference>
<sequence length="294" mass="32528">MKASPFLFLLSITVLVSCKQYKKETASQKPIKTEVVLTKLWESDTLLKTCEAVRYDLKRDVIYVSNMGNVPTDAKDGDGTISVISSEGKTLTQYWVTNMHAPKGANYYNDKLYVADIDAMIKIDMTSGAVEKTIAVENAVFLNDVDIDSNGDVYITDSRDSKIYKLVNDEVSIWLDLEGFNPNGILVEKDRILIVSFSKGDFVAIDKKTKAQTLVATGILKGDGIVPIKQGYLISSWTGEVFFVDKNFPGDAATKILDTQEEKLNAADIGIIPNKNILLIPTFFGNKVVAYKIN</sequence>
<keyword evidence="2" id="KW-1185">Reference proteome</keyword>
<organism evidence="1 2">
    <name type="scientific">Mariniflexile gromovii</name>
    <dbReference type="NCBI Taxonomy" id="362523"/>
    <lineage>
        <taxon>Bacteria</taxon>
        <taxon>Pseudomonadati</taxon>
        <taxon>Bacteroidota</taxon>
        <taxon>Flavobacteriia</taxon>
        <taxon>Flavobacteriales</taxon>
        <taxon>Flavobacteriaceae</taxon>
        <taxon>Mariniflexile</taxon>
    </lineage>
</organism>